<name>A0A8C9YXB1_SANLU</name>
<evidence type="ECO:0000256" key="13">
    <source>
        <dbReference type="ARBA" id="ARBA00022927"/>
    </source>
</evidence>
<feature type="region of interest" description="Disordered" evidence="17">
    <location>
        <begin position="593"/>
        <end position="638"/>
    </location>
</feature>
<dbReference type="InterPro" id="IPR024340">
    <property type="entry name" value="Sec16_CCD"/>
</dbReference>
<evidence type="ECO:0000256" key="12">
    <source>
        <dbReference type="ARBA" id="ARBA00022892"/>
    </source>
</evidence>
<dbReference type="GeneTree" id="ENSGT00940000159324"/>
<evidence type="ECO:0000256" key="7">
    <source>
        <dbReference type="ARBA" id="ARBA00022448"/>
    </source>
</evidence>
<feature type="domain" description="Sec16 Sec23-binding" evidence="18">
    <location>
        <begin position="219"/>
        <end position="453"/>
    </location>
</feature>
<dbReference type="FunFam" id="1.25.40.1030:FF:000002">
    <property type="entry name" value="Protein transport protein sec16"/>
    <property type="match status" value="1"/>
</dbReference>
<dbReference type="AlphaFoldDB" id="A0A8C9YXB1"/>
<organism evidence="20 21">
    <name type="scientific">Sander lucioperca</name>
    <name type="common">Pike-perch</name>
    <name type="synonym">Perca lucioperca</name>
    <dbReference type="NCBI Taxonomy" id="283035"/>
    <lineage>
        <taxon>Eukaryota</taxon>
        <taxon>Metazoa</taxon>
        <taxon>Chordata</taxon>
        <taxon>Craniata</taxon>
        <taxon>Vertebrata</taxon>
        <taxon>Euteleostomi</taxon>
        <taxon>Actinopterygii</taxon>
        <taxon>Neopterygii</taxon>
        <taxon>Teleostei</taxon>
        <taxon>Neoteleostei</taxon>
        <taxon>Acanthomorphata</taxon>
        <taxon>Eupercaria</taxon>
        <taxon>Perciformes</taxon>
        <taxon>Percoidei</taxon>
        <taxon>Percidae</taxon>
        <taxon>Luciopercinae</taxon>
        <taxon>Sander</taxon>
    </lineage>
</organism>
<dbReference type="GO" id="GO:0015031">
    <property type="term" value="P:protein transport"/>
    <property type="evidence" value="ECO:0007669"/>
    <property type="project" value="UniProtKB-KW"/>
</dbReference>
<dbReference type="PANTHER" id="PTHR13402:SF13">
    <property type="entry name" value="PROTEIN TRANSPORT PROTEIN SEC16A"/>
    <property type="match status" value="1"/>
</dbReference>
<reference evidence="20" key="2">
    <citation type="submission" date="2025-09" db="UniProtKB">
        <authorList>
            <consortium name="Ensembl"/>
        </authorList>
    </citation>
    <scope>IDENTIFICATION</scope>
</reference>
<keyword evidence="7 16" id="KW-0813">Transport</keyword>
<dbReference type="GO" id="GO:0007030">
    <property type="term" value="P:Golgi organization"/>
    <property type="evidence" value="ECO:0007669"/>
    <property type="project" value="TreeGrafter"/>
</dbReference>
<keyword evidence="8" id="KW-0963">Cytoplasm</keyword>
<evidence type="ECO:0000259" key="19">
    <source>
        <dbReference type="Pfam" id="PF12932"/>
    </source>
</evidence>
<evidence type="ECO:0000256" key="4">
    <source>
        <dbReference type="ARBA" id="ARBA00004524"/>
    </source>
</evidence>
<keyword evidence="21" id="KW-1185">Reference proteome</keyword>
<evidence type="ECO:0000256" key="9">
    <source>
        <dbReference type="ARBA" id="ARBA00022553"/>
    </source>
</evidence>
<keyword evidence="9" id="KW-0597">Phosphoprotein</keyword>
<evidence type="ECO:0000256" key="8">
    <source>
        <dbReference type="ARBA" id="ARBA00022490"/>
    </source>
</evidence>
<dbReference type="GO" id="GO:0070971">
    <property type="term" value="C:endoplasmic reticulum exit site"/>
    <property type="evidence" value="ECO:0007669"/>
    <property type="project" value="UniProtKB-ARBA"/>
</dbReference>
<dbReference type="Ensembl" id="ENSSLUT00000033590.1">
    <property type="protein sequence ID" value="ENSSLUP00000032561.1"/>
    <property type="gene ID" value="ENSSLUG00000014475.1"/>
</dbReference>
<evidence type="ECO:0000256" key="17">
    <source>
        <dbReference type="SAM" id="MobiDB-lite"/>
    </source>
</evidence>
<accession>A0A8C9YXB1</accession>
<dbReference type="Gene3D" id="1.25.40.1030">
    <property type="match status" value="1"/>
</dbReference>
<dbReference type="GO" id="GO:0070973">
    <property type="term" value="P:protein localization to endoplasmic reticulum exit site"/>
    <property type="evidence" value="ECO:0007669"/>
    <property type="project" value="TreeGrafter"/>
</dbReference>
<keyword evidence="10 16" id="KW-0256">Endoplasmic reticulum</keyword>
<feature type="domain" description="Sec16 central conserved" evidence="19">
    <location>
        <begin position="50"/>
        <end position="147"/>
    </location>
</feature>
<evidence type="ECO:0000256" key="2">
    <source>
        <dbReference type="ARBA" id="ARBA00004406"/>
    </source>
</evidence>
<protein>
    <recommendedName>
        <fullName evidence="16">Protein transport protein sec16</fullName>
    </recommendedName>
</protein>
<keyword evidence="14 16" id="KW-0333">Golgi apparatus</keyword>
<dbReference type="Pfam" id="PF12931">
    <property type="entry name" value="TPR_Sec16"/>
    <property type="match status" value="1"/>
</dbReference>
<reference evidence="20" key="1">
    <citation type="submission" date="2025-08" db="UniProtKB">
        <authorList>
            <consortium name="Ensembl"/>
        </authorList>
    </citation>
    <scope>IDENTIFICATION</scope>
</reference>
<comment type="similarity">
    <text evidence="6 16">Belongs to the SEC16 family.</text>
</comment>
<dbReference type="GO" id="GO:0051668">
    <property type="term" value="P:localization within membrane"/>
    <property type="evidence" value="ECO:0007669"/>
    <property type="project" value="UniProtKB-ARBA"/>
</dbReference>
<evidence type="ECO:0000256" key="16">
    <source>
        <dbReference type="RuleBase" id="RU364101"/>
    </source>
</evidence>
<evidence type="ECO:0000313" key="21">
    <source>
        <dbReference type="Proteomes" id="UP000694568"/>
    </source>
</evidence>
<dbReference type="Pfam" id="PF12932">
    <property type="entry name" value="Sec16"/>
    <property type="match status" value="1"/>
</dbReference>
<evidence type="ECO:0000259" key="18">
    <source>
        <dbReference type="Pfam" id="PF12931"/>
    </source>
</evidence>
<proteinExistence type="inferred from homology"/>
<evidence type="ECO:0000256" key="5">
    <source>
        <dbReference type="ARBA" id="ARBA00004556"/>
    </source>
</evidence>
<sequence length="680" mass="75833">SHQILIKPLGLRHYTGSLFCPPVLSLTDVFPLAPPRPATPEKFTVPHRCARFGPCGHLIQVLPNLPSAGQPALVDIHNMETMLQDTPEQAELRAFPGPLVREETHKVDVIKFSQNKALECSRDNNLLDKDSARLLWEFIMLLCRQNGTVVGTDIADLLMKEHRSVWLPGKSPNEANLIDFNNEPLARAEEEPGAGPLSLLSDTFMTVPENLGKETERFRELLLFGRKKDALEAAMKGGLWGHALLLASKMDNRTHARVMTRFANSLPINDPLQTVYQLMSGRMPASATCCGEEKWGDWRPHLAMVLSNLTHTLDLDTRTITTMGDTLASKGLIDAAHFCYLMAQVGLGVYTKKSTKMVLIGSNHSLPFYQCATNEAIQRTEAYEYAQSLGSQPCSLPNFQVFKLIYACRLAEVGLSAQAFHYCEVISKNVLMQPSYYSPIFISQIIQMSEKLRFFDPQLKEKPEQELFNEPEWLTHLRQLDGQIRVRKHVRSYVCLFVFTPGIYKMKHFVFSSGISNIQKFIRSLLFYFPSAPTSILQDGMAPSQPLSSNDVPQFYPVPPSGPPGQMPISGYPPQNPGFAPPPFQHQLEQTEMYPGAHQQPCPPPSQVGQMSPQMPPPQGPHSPAQLNYPTTPDAPAHAPFSRAHAICRAHVPRPTRDAPCSTNIILPIQELLHTTDGLV</sequence>
<dbReference type="GO" id="GO:0012507">
    <property type="term" value="C:ER to Golgi transport vesicle membrane"/>
    <property type="evidence" value="ECO:0007669"/>
    <property type="project" value="TreeGrafter"/>
</dbReference>
<dbReference type="CDD" id="cd09233">
    <property type="entry name" value="ACE1-Sec16-like"/>
    <property type="match status" value="1"/>
</dbReference>
<keyword evidence="12 16" id="KW-0931">ER-Golgi transport</keyword>
<comment type="subcellular location">
    <subcellularLocation>
        <location evidence="3">Cytoplasm</location>
        <location evidence="3">Cytosol</location>
    </subcellularLocation>
    <subcellularLocation>
        <location evidence="5">Cytoplasm</location>
        <location evidence="5">Perinuclear region</location>
    </subcellularLocation>
    <subcellularLocation>
        <location evidence="2">Endoplasmic reticulum membrane</location>
        <topology evidence="2">Peripheral membrane protein</topology>
    </subcellularLocation>
    <subcellularLocation>
        <location evidence="1">Golgi apparatus membrane</location>
        <topology evidence="1">Peripheral membrane protein</topology>
    </subcellularLocation>
    <subcellularLocation>
        <location evidence="4">Microsome membrane</location>
    </subcellularLocation>
</comment>
<evidence type="ECO:0000256" key="10">
    <source>
        <dbReference type="ARBA" id="ARBA00022824"/>
    </source>
</evidence>
<evidence type="ECO:0000256" key="3">
    <source>
        <dbReference type="ARBA" id="ARBA00004514"/>
    </source>
</evidence>
<dbReference type="GO" id="GO:0005829">
    <property type="term" value="C:cytosol"/>
    <property type="evidence" value="ECO:0007669"/>
    <property type="project" value="UniProtKB-SubCell"/>
</dbReference>
<evidence type="ECO:0000256" key="15">
    <source>
        <dbReference type="ARBA" id="ARBA00023136"/>
    </source>
</evidence>
<dbReference type="GO" id="GO:0005789">
    <property type="term" value="C:endoplasmic reticulum membrane"/>
    <property type="evidence" value="ECO:0007669"/>
    <property type="project" value="UniProtKB-SubCell"/>
</dbReference>
<dbReference type="GO" id="GO:0007029">
    <property type="term" value="P:endoplasmic reticulum organization"/>
    <property type="evidence" value="ECO:0007669"/>
    <property type="project" value="UniProtKB-ARBA"/>
</dbReference>
<comment type="subunit">
    <text evidence="16">SEC16A and SEC16B are each present in multiple copies in a heteromeric complex.</text>
</comment>
<dbReference type="GO" id="GO:0000139">
    <property type="term" value="C:Golgi membrane"/>
    <property type="evidence" value="ECO:0007669"/>
    <property type="project" value="UniProtKB-SubCell"/>
</dbReference>
<dbReference type="GO" id="GO:0048471">
    <property type="term" value="C:perinuclear region of cytoplasm"/>
    <property type="evidence" value="ECO:0007669"/>
    <property type="project" value="UniProtKB-SubCell"/>
</dbReference>
<keyword evidence="11" id="KW-0492">Microsome</keyword>
<evidence type="ECO:0000256" key="6">
    <source>
        <dbReference type="ARBA" id="ARBA00005927"/>
    </source>
</evidence>
<dbReference type="GO" id="GO:0016192">
    <property type="term" value="P:vesicle-mediated transport"/>
    <property type="evidence" value="ECO:0007669"/>
    <property type="project" value="UniProtKB-KW"/>
</dbReference>
<dbReference type="PANTHER" id="PTHR13402">
    <property type="entry name" value="RGPR-RELATED"/>
    <property type="match status" value="1"/>
</dbReference>
<evidence type="ECO:0000256" key="11">
    <source>
        <dbReference type="ARBA" id="ARBA00022848"/>
    </source>
</evidence>
<evidence type="ECO:0000313" key="20">
    <source>
        <dbReference type="Ensembl" id="ENSSLUP00000032561.1"/>
    </source>
</evidence>
<evidence type="ECO:0000256" key="14">
    <source>
        <dbReference type="ARBA" id="ARBA00023034"/>
    </source>
</evidence>
<keyword evidence="15 16" id="KW-0472">Membrane</keyword>
<evidence type="ECO:0000256" key="1">
    <source>
        <dbReference type="ARBA" id="ARBA00004395"/>
    </source>
</evidence>
<dbReference type="InterPro" id="IPR024298">
    <property type="entry name" value="Sec16_Sec23-bd"/>
</dbReference>
<comment type="function">
    <text evidence="16">Plays a role in the organization of the endoplasmic reticulum exit sites (ERES), also known as transitional endoplasmic reticulum (tER). Required for secretory cargo traffic from the endoplasmic reticulum to the Golgi apparatus.</text>
</comment>
<dbReference type="Proteomes" id="UP000694568">
    <property type="component" value="Unplaced"/>
</dbReference>
<keyword evidence="13 16" id="KW-0653">Protein transport</keyword>